<reference evidence="3" key="1">
    <citation type="submission" date="2015-09" db="EMBL/GenBank/DDBJ databases">
        <authorList>
            <consortium name="Pathogen Informatics"/>
        </authorList>
    </citation>
    <scope>NUCLEOTIDE SEQUENCE [LARGE SCALE GENOMIC DNA]</scope>
    <source>
        <strain evidence="3">Lake Konstanz</strain>
    </source>
</reference>
<feature type="region of interest" description="Disordered" evidence="1">
    <location>
        <begin position="1"/>
        <end position="66"/>
    </location>
</feature>
<feature type="compositionally biased region" description="Basic and acidic residues" evidence="1">
    <location>
        <begin position="17"/>
        <end position="27"/>
    </location>
</feature>
<sequence>MTLEFSSSSDDDVVDNDFVRERRRREASNPLPQITGRRQAQRRRQRDVSDSDADDPPPAPLPQGVTVGAWIPRRAGTIFHVSKNVYIPILNAQHNAGMYFGDPNRRARHRGYLDPSSISLRCVDDGIVSHLSSADDWLRLPIVLLSNAAVRGFYLAVDDAPPCAPEVVEEEKGAVPLMRTACRVSSQEERLYFRRTPCHRHSREHQTPANVSSVMSTDDVAEDASRITDVNMDLRIISIGCSLSPLDDDFDDSSYRLVVVRSSYITFSKLMGCDVTTQAEGDDTTSTTINAIFASTTSAFTRPCQAACIFRDTVLLAQLHPPRFLEIVFQTESFAVGTRLGGPRHGPPPPLPTAMALSGSSDGEGELTATSKEALILQDEKQLSIIDVANMRGRQMTLTAAGIGPTACIAQTIRGVVGTGSAIIVGGTSRGAVYALADDPRCKPSSPMVMSFGAHRDAATSGGGNPSFHDGGVQDVFMQGPFGFLSVARTGGCRLWDLRMCSSQWSQTETNVARETPCRPVASFHQPSRVAVDGGCSVAHFGSTIAICTRIGHVDLYCTRTGRHRGDVQHSTLSRNSAMALVPTSSMECGSAGVPQQRLFWTGSNRVSLHSAEVSN</sequence>
<dbReference type="Proteomes" id="UP000051952">
    <property type="component" value="Unassembled WGS sequence"/>
</dbReference>
<gene>
    <name evidence="2" type="ORF">BSAL_69660</name>
</gene>
<accession>A0A0S4IVV1</accession>
<evidence type="ECO:0000313" key="2">
    <source>
        <dbReference type="EMBL" id="CUG02298.1"/>
    </source>
</evidence>
<evidence type="ECO:0000256" key="1">
    <source>
        <dbReference type="SAM" id="MobiDB-lite"/>
    </source>
</evidence>
<evidence type="ECO:0000313" key="3">
    <source>
        <dbReference type="Proteomes" id="UP000051952"/>
    </source>
</evidence>
<name>A0A0S4IVV1_BODSA</name>
<protein>
    <submittedName>
        <fullName evidence="2">Uncharacterized protein</fullName>
    </submittedName>
</protein>
<dbReference type="EMBL" id="CYKH01000496">
    <property type="protein sequence ID" value="CUG02298.1"/>
    <property type="molecule type" value="Genomic_DNA"/>
</dbReference>
<dbReference type="AlphaFoldDB" id="A0A0S4IVV1"/>
<keyword evidence="3" id="KW-1185">Reference proteome</keyword>
<dbReference type="VEuPathDB" id="TriTrypDB:BSAL_69660"/>
<organism evidence="2 3">
    <name type="scientific">Bodo saltans</name>
    <name type="common">Flagellated protozoan</name>
    <dbReference type="NCBI Taxonomy" id="75058"/>
    <lineage>
        <taxon>Eukaryota</taxon>
        <taxon>Discoba</taxon>
        <taxon>Euglenozoa</taxon>
        <taxon>Kinetoplastea</taxon>
        <taxon>Metakinetoplastina</taxon>
        <taxon>Eubodonida</taxon>
        <taxon>Bodonidae</taxon>
        <taxon>Bodo</taxon>
    </lineage>
</organism>
<proteinExistence type="predicted"/>